<evidence type="ECO:0000313" key="9">
    <source>
        <dbReference type="Proteomes" id="UP001314169"/>
    </source>
</evidence>
<dbReference type="NCBIfam" id="TIGR01022">
    <property type="entry name" value="rpmJ_bact"/>
    <property type="match status" value="1"/>
</dbReference>
<dbReference type="InterPro" id="IPR035977">
    <property type="entry name" value="Ribosomal_bL36_sp"/>
</dbReference>
<dbReference type="PANTHER" id="PTHR46909:SF1">
    <property type="entry name" value="LARGE RIBOSOMAL SUBUNIT PROTEIN BL36M"/>
    <property type="match status" value="1"/>
</dbReference>
<dbReference type="Proteomes" id="UP001314169">
    <property type="component" value="Chromosome 4"/>
</dbReference>
<proteinExistence type="inferred from homology"/>
<name>A0ABP0A150_PIPNA</name>
<keyword evidence="5" id="KW-0496">Mitochondrion</keyword>
<comment type="similarity">
    <text evidence="2 7">Belongs to the bacterial ribosomal protein bL36 family.</text>
</comment>
<evidence type="ECO:0000256" key="2">
    <source>
        <dbReference type="ARBA" id="ARBA00007645"/>
    </source>
</evidence>
<evidence type="ECO:0000256" key="6">
    <source>
        <dbReference type="ARBA" id="ARBA00023274"/>
    </source>
</evidence>
<dbReference type="SUPFAM" id="SSF57840">
    <property type="entry name" value="Ribosomal protein L36"/>
    <property type="match status" value="1"/>
</dbReference>
<evidence type="ECO:0000256" key="5">
    <source>
        <dbReference type="ARBA" id="ARBA00023128"/>
    </source>
</evidence>
<sequence>MRADSRRWSLRPTVPALAGTQARGKGTLLATSGPVLPRFSHNMASLFIRKMVVSAVNPLLHLSRYTMTNYTTTSRALSTLLAGPLRVAVPAGAKPSAAVASPLSCHPLPFLQPTLGFKTKAVLKKRCKDCYLVKRRGRWYIYCKTHPRHKQRQLKTL</sequence>
<evidence type="ECO:0000256" key="3">
    <source>
        <dbReference type="ARBA" id="ARBA00022946"/>
    </source>
</evidence>
<evidence type="ECO:0000256" key="4">
    <source>
        <dbReference type="ARBA" id="ARBA00022980"/>
    </source>
</evidence>
<protein>
    <recommendedName>
        <fullName evidence="7">Ribosomal protein</fullName>
    </recommendedName>
</protein>
<dbReference type="HAMAP" id="MF_00251">
    <property type="entry name" value="Ribosomal_bL36"/>
    <property type="match status" value="1"/>
</dbReference>
<dbReference type="PANTHER" id="PTHR46909">
    <property type="entry name" value="39S RIBOSOMAL PROTEIN L36, MITOCHONDRIAL"/>
    <property type="match status" value="1"/>
</dbReference>
<keyword evidence="4 7" id="KW-0689">Ribosomal protein</keyword>
<evidence type="ECO:0000256" key="1">
    <source>
        <dbReference type="ARBA" id="ARBA00004173"/>
    </source>
</evidence>
<keyword evidence="9" id="KW-1185">Reference proteome</keyword>
<gene>
    <name evidence="8" type="ORF">MPIPNATIZW_LOCUS12531</name>
</gene>
<comment type="subcellular location">
    <subcellularLocation>
        <location evidence="1">Mitochondrion</location>
    </subcellularLocation>
</comment>
<dbReference type="Pfam" id="PF00444">
    <property type="entry name" value="Ribosomal_L36"/>
    <property type="match status" value="1"/>
</dbReference>
<organism evidence="8 9">
    <name type="scientific">Pipistrellus nathusii</name>
    <name type="common">Nathusius' pipistrelle</name>
    <dbReference type="NCBI Taxonomy" id="59473"/>
    <lineage>
        <taxon>Eukaryota</taxon>
        <taxon>Metazoa</taxon>
        <taxon>Chordata</taxon>
        <taxon>Craniata</taxon>
        <taxon>Vertebrata</taxon>
        <taxon>Euteleostomi</taxon>
        <taxon>Mammalia</taxon>
        <taxon>Eutheria</taxon>
        <taxon>Laurasiatheria</taxon>
        <taxon>Chiroptera</taxon>
        <taxon>Yangochiroptera</taxon>
        <taxon>Vespertilionidae</taxon>
        <taxon>Pipistrellus</taxon>
    </lineage>
</organism>
<reference evidence="8" key="1">
    <citation type="submission" date="2023-12" db="EMBL/GenBank/DDBJ databases">
        <authorList>
            <person name="Brown T."/>
        </authorList>
    </citation>
    <scope>NUCLEOTIDE SEQUENCE</scope>
</reference>
<keyword evidence="3" id="KW-0809">Transit peptide</keyword>
<dbReference type="EMBL" id="OY882861">
    <property type="protein sequence ID" value="CAK6444225.1"/>
    <property type="molecule type" value="Genomic_DNA"/>
</dbReference>
<evidence type="ECO:0000256" key="7">
    <source>
        <dbReference type="RuleBase" id="RU000570"/>
    </source>
</evidence>
<dbReference type="InterPro" id="IPR000473">
    <property type="entry name" value="Ribosomal_bL36"/>
</dbReference>
<dbReference type="InterPro" id="IPR052143">
    <property type="entry name" value="Mitoribosomal_bL36m"/>
</dbReference>
<keyword evidence="6 7" id="KW-0687">Ribonucleoprotein</keyword>
<evidence type="ECO:0000313" key="8">
    <source>
        <dbReference type="EMBL" id="CAK6444225.1"/>
    </source>
</evidence>
<accession>A0ABP0A150</accession>